<gene>
    <name evidence="2" type="ORF">BN874_1010009</name>
</gene>
<dbReference type="RefSeq" id="WP_034430025.1">
    <property type="nucleotide sequence ID" value="NZ_CBTK010000004.1"/>
</dbReference>
<protein>
    <submittedName>
        <fullName evidence="2">Uncharacterized protein</fullName>
    </submittedName>
</protein>
<keyword evidence="1" id="KW-0812">Transmembrane</keyword>
<keyword evidence="3" id="KW-1185">Reference proteome</keyword>
<organism evidence="2 3">
    <name type="scientific">Candidatus Contendobacter odensis Run_B_J11</name>
    <dbReference type="NCBI Taxonomy" id="1400861"/>
    <lineage>
        <taxon>Bacteria</taxon>
        <taxon>Pseudomonadati</taxon>
        <taxon>Pseudomonadota</taxon>
        <taxon>Gammaproteobacteria</taxon>
        <taxon>Candidatus Competibacteraceae</taxon>
        <taxon>Candidatus Contendibacter</taxon>
    </lineage>
</organism>
<dbReference type="EMBL" id="CBTK010000004">
    <property type="protein sequence ID" value="CDH43102.1"/>
    <property type="molecule type" value="Genomic_DNA"/>
</dbReference>
<dbReference type="AlphaFoldDB" id="A0A7U7J1F9"/>
<reference evidence="2 3" key="1">
    <citation type="journal article" date="2014" name="ISME J.">
        <title>Candidatus Competibacter-lineage genomes retrieved from metagenomes reveal functional metabolic diversity.</title>
        <authorList>
            <person name="McIlroy S.J."/>
            <person name="Albertsen M."/>
            <person name="Andresen E.K."/>
            <person name="Saunders A.M."/>
            <person name="Kristiansen R."/>
            <person name="Stokholm-Bjerregaard M."/>
            <person name="Nielsen K.L."/>
            <person name="Nielsen P.H."/>
        </authorList>
    </citation>
    <scope>NUCLEOTIDE SEQUENCE [LARGE SCALE GENOMIC DNA]</scope>
    <source>
        <strain evidence="2 3">Run_B_J11</strain>
    </source>
</reference>
<evidence type="ECO:0000313" key="3">
    <source>
        <dbReference type="Proteomes" id="UP000019184"/>
    </source>
</evidence>
<keyword evidence="1" id="KW-0472">Membrane</keyword>
<accession>A0A7U7J1F9</accession>
<proteinExistence type="predicted"/>
<evidence type="ECO:0000313" key="2">
    <source>
        <dbReference type="EMBL" id="CDH43102.1"/>
    </source>
</evidence>
<feature type="transmembrane region" description="Helical" evidence="1">
    <location>
        <begin position="6"/>
        <end position="28"/>
    </location>
</feature>
<sequence length="87" mass="9265">MENPNLFLICFNAFIAVMGLLSLLAGALRGLIELFPERTPQTERALPVGRAAQTDTRVADPVIAVAIASAVNAIAPGARVTHIEEIR</sequence>
<keyword evidence="1" id="KW-1133">Transmembrane helix</keyword>
<comment type="caution">
    <text evidence="2">The sequence shown here is derived from an EMBL/GenBank/DDBJ whole genome shotgun (WGS) entry which is preliminary data.</text>
</comment>
<name>A0A7U7J1F9_9GAMM</name>
<dbReference type="Proteomes" id="UP000019184">
    <property type="component" value="Unassembled WGS sequence"/>
</dbReference>
<evidence type="ECO:0000256" key="1">
    <source>
        <dbReference type="SAM" id="Phobius"/>
    </source>
</evidence>